<keyword evidence="2" id="KW-0378">Hydrolase</keyword>
<dbReference type="Gene3D" id="3.40.50.1820">
    <property type="entry name" value="alpha/beta hydrolase"/>
    <property type="match status" value="1"/>
</dbReference>
<dbReference type="EMBL" id="JBAWTH010000052">
    <property type="protein sequence ID" value="KAL2282099.1"/>
    <property type="molecule type" value="Genomic_DNA"/>
</dbReference>
<evidence type="ECO:0000256" key="2">
    <source>
        <dbReference type="ARBA" id="ARBA00022801"/>
    </source>
</evidence>
<reference evidence="6 7" key="1">
    <citation type="submission" date="2024-03" db="EMBL/GenBank/DDBJ databases">
        <title>A high-quality draft genome sequence of Diaporthe vaccinii, a causative agent of upright dieback and viscid rot disease in cranberry plants.</title>
        <authorList>
            <person name="Sarrasin M."/>
            <person name="Lang B.F."/>
            <person name="Burger G."/>
        </authorList>
    </citation>
    <scope>NUCLEOTIDE SEQUENCE [LARGE SCALE GENOMIC DNA]</scope>
    <source>
        <strain evidence="6 7">IS7</strain>
    </source>
</reference>
<evidence type="ECO:0000259" key="5">
    <source>
        <dbReference type="Pfam" id="PF00135"/>
    </source>
</evidence>
<keyword evidence="7" id="KW-1185">Reference proteome</keyword>
<feature type="domain" description="Carboxylesterase type B" evidence="5">
    <location>
        <begin position="161"/>
        <end position="677"/>
    </location>
</feature>
<evidence type="ECO:0000313" key="6">
    <source>
        <dbReference type="EMBL" id="KAL2282099.1"/>
    </source>
</evidence>
<accession>A0ABR4EI51</accession>
<feature type="region of interest" description="Disordered" evidence="3">
    <location>
        <begin position="461"/>
        <end position="483"/>
    </location>
</feature>
<dbReference type="InterPro" id="IPR050309">
    <property type="entry name" value="Type-B_Carboxylest/Lipase"/>
</dbReference>
<feature type="region of interest" description="Disordered" evidence="3">
    <location>
        <begin position="670"/>
        <end position="698"/>
    </location>
</feature>
<dbReference type="PANTHER" id="PTHR11559">
    <property type="entry name" value="CARBOXYLESTERASE"/>
    <property type="match status" value="1"/>
</dbReference>
<dbReference type="SUPFAM" id="SSF53474">
    <property type="entry name" value="alpha/beta-Hydrolases"/>
    <property type="match status" value="1"/>
</dbReference>
<dbReference type="Pfam" id="PF00135">
    <property type="entry name" value="COesterase"/>
    <property type="match status" value="1"/>
</dbReference>
<organism evidence="6 7">
    <name type="scientific">Diaporthe vaccinii</name>
    <dbReference type="NCBI Taxonomy" id="105482"/>
    <lineage>
        <taxon>Eukaryota</taxon>
        <taxon>Fungi</taxon>
        <taxon>Dikarya</taxon>
        <taxon>Ascomycota</taxon>
        <taxon>Pezizomycotina</taxon>
        <taxon>Sordariomycetes</taxon>
        <taxon>Sordariomycetidae</taxon>
        <taxon>Diaporthales</taxon>
        <taxon>Diaporthaceae</taxon>
        <taxon>Diaporthe</taxon>
        <taxon>Diaporthe eres species complex</taxon>
    </lineage>
</organism>
<protein>
    <recommendedName>
        <fullName evidence="5">Carboxylesterase type B domain-containing protein</fullName>
    </recommendedName>
</protein>
<evidence type="ECO:0000256" key="4">
    <source>
        <dbReference type="SAM" id="Phobius"/>
    </source>
</evidence>
<feature type="compositionally biased region" description="Low complexity" evidence="3">
    <location>
        <begin position="684"/>
        <end position="698"/>
    </location>
</feature>
<feature type="region of interest" description="Disordered" evidence="3">
    <location>
        <begin position="85"/>
        <end position="165"/>
    </location>
</feature>
<evidence type="ECO:0000256" key="3">
    <source>
        <dbReference type="SAM" id="MobiDB-lite"/>
    </source>
</evidence>
<proteinExistence type="inferred from homology"/>
<dbReference type="Proteomes" id="UP001600888">
    <property type="component" value="Unassembled WGS sequence"/>
</dbReference>
<sequence length="796" mass="84915">MAPSSLIKASLHGQIGLGHGETAQGDGGDAVIHAKPRQLLLATHHVHKPALGFIFGLIVLGLIVFFRQQRVLRSSIWNLGSRRGRQFWPSRNRSPRRKGGAAGPDCLTTSARDIPGDQVLDMARQEKKKQQQQQQQQPGPETRNPLRPRPRTPTPHTGPSATVNLAQGRYTGVLLPASLAVPRAVEAWRGIPFAQTTGGQNRFRPPVPLAVSASSAATPFDASAFGPVCPGTAARIPGMLDGEDCLNLNVYRPAASSPPYEPGGGGAKMPVVVYVHGGAFNGGLGTERDMSSFVGWSATPIVGVNFNYRVGALGFPSSTTAEREGALNLGLRDQRLLFEWVRQNIGQFGGDESRVTLMGMSAGAHSIGYHLQSYTSEDAPFHRAIMESGGATARATLSSSHPRTEEQFTEFLIAAGIEPTHTPAGHVFPILRSLPLETILYASSTVFSRYQDPIRWPFQPVVDSLPPGGGNEGSSSSSSSSNGGIIRDLPINHFRRGSHLRIPVLAGFNTNEGTVFASPRVDTGDEFLGKFAAMIPGLAAADLAALARLYPDPVTDPSSPYATVPPGFGRQWARYEAAYSHYAYICPVLQTGHFHSDHDDGGGGGGDDYPVWIYHFAALSRPDFGGKANHVDEAALVAHDMAAIGGFPGLVRTSDAMHGAWTRFIATGDPNPAHIDGKEEAHHSSALPSSSSSSSASSTPFWPRFSSPLVGDTALAPGQLRRKGRSEGDGCGRVMMFGLGNDERMGGAGRSTPGVPATVVRMTEAEVEKCRFWWERVELSEGTGRRLGSGATRSRL</sequence>
<dbReference type="InterPro" id="IPR002018">
    <property type="entry name" value="CarbesteraseB"/>
</dbReference>
<dbReference type="PROSITE" id="PS00122">
    <property type="entry name" value="CARBOXYLESTERASE_B_1"/>
    <property type="match status" value="1"/>
</dbReference>
<gene>
    <name evidence="6" type="ORF">FJTKL_11149</name>
</gene>
<evidence type="ECO:0000313" key="7">
    <source>
        <dbReference type="Proteomes" id="UP001600888"/>
    </source>
</evidence>
<comment type="caution">
    <text evidence="6">The sequence shown here is derived from an EMBL/GenBank/DDBJ whole genome shotgun (WGS) entry which is preliminary data.</text>
</comment>
<dbReference type="InterPro" id="IPR019826">
    <property type="entry name" value="Carboxylesterase_B_AS"/>
</dbReference>
<keyword evidence="4" id="KW-0812">Transmembrane</keyword>
<name>A0ABR4EI51_9PEZI</name>
<keyword evidence="4" id="KW-1133">Transmembrane helix</keyword>
<feature type="transmembrane region" description="Helical" evidence="4">
    <location>
        <begin position="49"/>
        <end position="66"/>
    </location>
</feature>
<dbReference type="InterPro" id="IPR029058">
    <property type="entry name" value="AB_hydrolase_fold"/>
</dbReference>
<feature type="compositionally biased region" description="Low complexity" evidence="3">
    <location>
        <begin position="473"/>
        <end position="483"/>
    </location>
</feature>
<evidence type="ECO:0000256" key="1">
    <source>
        <dbReference type="ARBA" id="ARBA00005964"/>
    </source>
</evidence>
<keyword evidence="4" id="KW-0472">Membrane</keyword>
<feature type="compositionally biased region" description="Low complexity" evidence="3">
    <location>
        <begin position="131"/>
        <end position="145"/>
    </location>
</feature>
<comment type="similarity">
    <text evidence="1">Belongs to the type-B carboxylesterase/lipase family.</text>
</comment>